<keyword evidence="2" id="KW-1133">Transmembrane helix</keyword>
<accession>A0A178IL00</accession>
<evidence type="ECO:0000313" key="3">
    <source>
        <dbReference type="EMBL" id="OAM89977.1"/>
    </source>
</evidence>
<comment type="caution">
    <text evidence="3">The sequence shown here is derived from an EMBL/GenBank/DDBJ whole genome shotgun (WGS) entry which is preliminary data.</text>
</comment>
<keyword evidence="4" id="KW-1185">Reference proteome</keyword>
<evidence type="ECO:0000256" key="1">
    <source>
        <dbReference type="SAM" id="MobiDB-lite"/>
    </source>
</evidence>
<dbReference type="STRING" id="1184151.AW736_11775"/>
<reference evidence="3 4" key="1">
    <citation type="submission" date="2016-01" db="EMBL/GenBank/DDBJ databases">
        <title>High potential of lignocellulose degradation of a new Verrucomicrobia species.</title>
        <authorList>
            <person name="Wang Y."/>
            <person name="Shi Y."/>
            <person name="Qiu Z."/>
            <person name="Liu S."/>
            <person name="Yang H."/>
        </authorList>
    </citation>
    <scope>NUCLEOTIDE SEQUENCE [LARGE SCALE GENOMIC DNA]</scope>
    <source>
        <strain evidence="3 4">TSB47</strain>
    </source>
</reference>
<organism evidence="3 4">
    <name type="scientific">Termitidicoccus mucosus</name>
    <dbReference type="NCBI Taxonomy" id="1184151"/>
    <lineage>
        <taxon>Bacteria</taxon>
        <taxon>Pseudomonadati</taxon>
        <taxon>Verrucomicrobiota</taxon>
        <taxon>Opitutia</taxon>
        <taxon>Opitutales</taxon>
        <taxon>Opitutaceae</taxon>
        <taxon>Termitidicoccus</taxon>
    </lineage>
</organism>
<dbReference type="EMBL" id="LRRQ01000076">
    <property type="protein sequence ID" value="OAM89977.1"/>
    <property type="molecule type" value="Genomic_DNA"/>
</dbReference>
<evidence type="ECO:0000313" key="4">
    <source>
        <dbReference type="Proteomes" id="UP000078486"/>
    </source>
</evidence>
<keyword evidence="2" id="KW-0472">Membrane</keyword>
<dbReference type="OrthoDB" id="190325at2"/>
<keyword evidence="2" id="KW-0812">Transmembrane</keyword>
<feature type="transmembrane region" description="Helical" evidence="2">
    <location>
        <begin position="54"/>
        <end position="74"/>
    </location>
</feature>
<dbReference type="Proteomes" id="UP000078486">
    <property type="component" value="Unassembled WGS sequence"/>
</dbReference>
<name>A0A178IL00_9BACT</name>
<evidence type="ECO:0008006" key="5">
    <source>
        <dbReference type="Google" id="ProtNLM"/>
    </source>
</evidence>
<feature type="region of interest" description="Disordered" evidence="1">
    <location>
        <begin position="1"/>
        <end position="35"/>
    </location>
</feature>
<sequence length="234" mass="26507">MNTQGTHENNEGGDTGAQRITTVDTERTLPPPVKARSSWSPARLFADHAFAARMWALVACGALALAVLQPYLIIGAYRTRERVVILDGAGTFSVSPLLGFEEAKALHETISLWAALAFLQRNPKNFDFPDLLQRLYLTEAATKAQNELLATREEFEVKQIHQKPEVFKMDILRTREDQVIVKLEGQLVRTGVFERQAFTESPRFSLTLTLVRNPDMLANKRYPLAVWNYEYTQN</sequence>
<dbReference type="RefSeq" id="WP_068770435.1">
    <property type="nucleotide sequence ID" value="NZ_CP109796.1"/>
</dbReference>
<protein>
    <recommendedName>
        <fullName evidence="5">Bacterial virulence protein VirB8 domain-containing protein</fullName>
    </recommendedName>
</protein>
<dbReference type="AlphaFoldDB" id="A0A178IL00"/>
<evidence type="ECO:0000256" key="2">
    <source>
        <dbReference type="SAM" id="Phobius"/>
    </source>
</evidence>
<gene>
    <name evidence="3" type="ORF">AW736_11775</name>
</gene>
<proteinExistence type="predicted"/>